<comment type="caution">
    <text evidence="1">The sequence shown here is derived from an EMBL/GenBank/DDBJ whole genome shotgun (WGS) entry which is preliminary data.</text>
</comment>
<organism evidence="1 2">
    <name type="scientific">Bythopirellula polymerisocia</name>
    <dbReference type="NCBI Taxonomy" id="2528003"/>
    <lineage>
        <taxon>Bacteria</taxon>
        <taxon>Pseudomonadati</taxon>
        <taxon>Planctomycetota</taxon>
        <taxon>Planctomycetia</taxon>
        <taxon>Pirellulales</taxon>
        <taxon>Lacipirellulaceae</taxon>
        <taxon>Bythopirellula</taxon>
    </lineage>
</organism>
<evidence type="ECO:0008006" key="3">
    <source>
        <dbReference type="Google" id="ProtNLM"/>
    </source>
</evidence>
<dbReference type="Proteomes" id="UP000318437">
    <property type="component" value="Unassembled WGS sequence"/>
</dbReference>
<dbReference type="AlphaFoldDB" id="A0A5C6CMX1"/>
<dbReference type="EMBL" id="SJPS01000004">
    <property type="protein sequence ID" value="TWU25768.1"/>
    <property type="molecule type" value="Genomic_DNA"/>
</dbReference>
<keyword evidence="2" id="KW-1185">Reference proteome</keyword>
<proteinExistence type="predicted"/>
<evidence type="ECO:0000313" key="2">
    <source>
        <dbReference type="Proteomes" id="UP000318437"/>
    </source>
</evidence>
<dbReference type="InterPro" id="IPR036156">
    <property type="entry name" value="Beta-gal/glucu_dom_sf"/>
</dbReference>
<sequence>MIDKLKFRIGNCTQNDARITIEPRLESEIVEMTGLVRGPFCDWSKTLTADFPLRPVRQTGTQAVSVETLVMEPCYWTPHLPFMYDLQLNLQMADGRSECVTLRTGMKRWHGEGRNFRLEHKRLVLRGLRCTSPDEKLLQLARKCETALLVRNPDATVCELASRLGVPLIADLRDDTQPWQDRCRKSDWYPAVMLVLLSAEQLTEGADDPRLPLHSPVAACISAKSSAEGCSVIQASALAVELSPGERPPAWLAKVDVPVIAISNGPECDIEEARSHCDRLQAALAPHFDLAGYIV</sequence>
<reference evidence="1 2" key="1">
    <citation type="submission" date="2019-02" db="EMBL/GenBank/DDBJ databases">
        <title>Deep-cultivation of Planctomycetes and their phenomic and genomic characterization uncovers novel biology.</title>
        <authorList>
            <person name="Wiegand S."/>
            <person name="Jogler M."/>
            <person name="Boedeker C."/>
            <person name="Pinto D."/>
            <person name="Vollmers J."/>
            <person name="Rivas-Marin E."/>
            <person name="Kohn T."/>
            <person name="Peeters S.H."/>
            <person name="Heuer A."/>
            <person name="Rast P."/>
            <person name="Oberbeckmann S."/>
            <person name="Bunk B."/>
            <person name="Jeske O."/>
            <person name="Meyerdierks A."/>
            <person name="Storesund J.E."/>
            <person name="Kallscheuer N."/>
            <person name="Luecker S."/>
            <person name="Lage O.M."/>
            <person name="Pohl T."/>
            <person name="Merkel B.J."/>
            <person name="Hornburger P."/>
            <person name="Mueller R.-W."/>
            <person name="Bruemmer F."/>
            <person name="Labrenz M."/>
            <person name="Spormann A.M."/>
            <person name="Op Den Camp H."/>
            <person name="Overmann J."/>
            <person name="Amann R."/>
            <person name="Jetten M.S.M."/>
            <person name="Mascher T."/>
            <person name="Medema M.H."/>
            <person name="Devos D.P."/>
            <person name="Kaster A.-K."/>
            <person name="Ovreas L."/>
            <person name="Rohde M."/>
            <person name="Galperin M.Y."/>
            <person name="Jogler C."/>
        </authorList>
    </citation>
    <scope>NUCLEOTIDE SEQUENCE [LARGE SCALE GENOMIC DNA]</scope>
    <source>
        <strain evidence="1 2">Pla144</strain>
    </source>
</reference>
<dbReference type="OrthoDB" id="292581at2"/>
<name>A0A5C6CMX1_9BACT</name>
<dbReference type="SUPFAM" id="SSF49303">
    <property type="entry name" value="beta-Galactosidase/glucuronidase domain"/>
    <property type="match status" value="1"/>
</dbReference>
<dbReference type="RefSeq" id="WP_146451344.1">
    <property type="nucleotide sequence ID" value="NZ_SJPS01000004.1"/>
</dbReference>
<evidence type="ECO:0000313" key="1">
    <source>
        <dbReference type="EMBL" id="TWU25768.1"/>
    </source>
</evidence>
<accession>A0A5C6CMX1</accession>
<gene>
    <name evidence="1" type="ORF">Pla144_29800</name>
</gene>
<protein>
    <recommendedName>
        <fullName evidence="3">Glycoside hydrolase family 2 immunoglobulin-like beta-sandwich domain-containing protein</fullName>
    </recommendedName>
</protein>